<dbReference type="SUPFAM" id="SSF63829">
    <property type="entry name" value="Calcium-dependent phosphotriesterase"/>
    <property type="match status" value="2"/>
</dbReference>
<keyword evidence="2 8" id="KW-0418">Kinase</keyword>
<dbReference type="STRING" id="474950.SAMN05421771_0074"/>
<feature type="domain" description="Signal transduction histidine kinase subgroup 3 dimerisation and phosphoacceptor" evidence="7">
    <location>
        <begin position="769"/>
        <end position="833"/>
    </location>
</feature>
<gene>
    <name evidence="8" type="ORF">SAMN05421771_0074</name>
</gene>
<evidence type="ECO:0000256" key="5">
    <source>
        <dbReference type="SAM" id="SignalP"/>
    </source>
</evidence>
<dbReference type="Pfam" id="PF02518">
    <property type="entry name" value="HATPase_c"/>
    <property type="match status" value="1"/>
</dbReference>
<dbReference type="InterPro" id="IPR011110">
    <property type="entry name" value="Reg_prop"/>
</dbReference>
<dbReference type="PANTHER" id="PTHR24421">
    <property type="entry name" value="NITRATE/NITRITE SENSOR PROTEIN NARX-RELATED"/>
    <property type="match status" value="1"/>
</dbReference>
<accession>A0A1I6L1A5</accession>
<dbReference type="AlphaFoldDB" id="A0A1I6L1A5"/>
<organism evidence="8 9">
    <name type="scientific">Granulicella pectinivorans</name>
    <dbReference type="NCBI Taxonomy" id="474950"/>
    <lineage>
        <taxon>Bacteria</taxon>
        <taxon>Pseudomonadati</taxon>
        <taxon>Acidobacteriota</taxon>
        <taxon>Terriglobia</taxon>
        <taxon>Terriglobales</taxon>
        <taxon>Acidobacteriaceae</taxon>
        <taxon>Granulicella</taxon>
    </lineage>
</organism>
<protein>
    <submittedName>
        <fullName evidence="8">Signal transduction histidine kinase</fullName>
    </submittedName>
</protein>
<feature type="signal peptide" evidence="5">
    <location>
        <begin position="1"/>
        <end position="22"/>
    </location>
</feature>
<name>A0A1I6L1A5_9BACT</name>
<evidence type="ECO:0000256" key="3">
    <source>
        <dbReference type="ARBA" id="ARBA00023012"/>
    </source>
</evidence>
<dbReference type="InterPro" id="IPR036890">
    <property type="entry name" value="HATPase_C_sf"/>
</dbReference>
<keyword evidence="4" id="KW-1133">Transmembrane helix</keyword>
<keyword evidence="4" id="KW-0472">Membrane</keyword>
<evidence type="ECO:0000313" key="8">
    <source>
        <dbReference type="EMBL" id="SFR97000.1"/>
    </source>
</evidence>
<dbReference type="SUPFAM" id="SSF55874">
    <property type="entry name" value="ATPase domain of HSP90 chaperone/DNA topoisomerase II/histidine kinase"/>
    <property type="match status" value="1"/>
</dbReference>
<sequence length="974" mass="105347">MRPSFLVLCLAALALMSTGMRAQAPAPMTARVWHVQDGLTDQVIQAVVQGPGHLLWIGTPRGLLRFDGQAFSPYAGPGSEQLANGVTCLTATSDGSVYAGTEGAGLVRFHGSQVELLGAGQGITDSLIRVVTEDSLHHIWIGTDHGLFVGDKSVFHNAMPAKQYTNLGWTSVVQAHDGAMWAGGSDLLRIANGEVKPYKLPSRSGSIRVKAIVEDTDGTILVGAVSGLFLRGANDTFTQVPAVQGIIRMFGRLPSAELLVGTAGFGMYVRRSGRFERAEIAALPSETLLSSTVDTEGNSWIGTQSGLVRLSETNLQLVPLPTFTSDYGTISQDGDGGFWFCSNGVYQLRGRKIESYRFPWLGSAIVRVVMRDASGAIWIGTAGSGVFRLAPDGRHQQFTQEVGTNYIRGFLQARDGGIWIATDGGISLWKDGHIRNYHKVRGAPHTLVTSMFEDASGRLWVGTQRGLYQWQDGGFQLPQPNFELPSGPVWSVYGKADGTLWLGTNTGLFLLQSGVLKQVPLGGGQGNQAVFHIMESNTPASKAAFWISGPTQIMRVSENELLRAAGRPAPSQSMASDTYSVTDAFPSAELFTGMQQSGSVDRDGSAWFPSSLGPIHVLPSPAAQPPLPVPIAIRVLVDGNPVDLSTQLHLRAGTQTVQVEYAPVMLSAQSGVRFRQRLSPDPNWTAASTARTALYTGMDVGSHTYEVQAIDSEQRILGHAQFELYQSPYFYQRIWFWIAVLFALAAAMFWIDRMRIQRLQIGFHAVARERGRLAREMHDTLIQGCQAVSALLEAIAVQPAGSEESKTWLQYAREQIKATIVEARAAVWDLRGQDADESLEGALLAMTQQKSRPGAATISFTRLGPEPRLPHTITHELVMSAREALINALTHSAATQVKLHLLATKSQLEVTISDNGEGFSVIGADATHGRFGLVGMKERMARIGGDCLVSSAPHSGTIVKLTYPLRERSNPVQP</sequence>
<dbReference type="InterPro" id="IPR015943">
    <property type="entry name" value="WD40/YVTN_repeat-like_dom_sf"/>
</dbReference>
<feature type="chain" id="PRO_5011619247" evidence="5">
    <location>
        <begin position="23"/>
        <end position="974"/>
    </location>
</feature>
<evidence type="ECO:0000256" key="2">
    <source>
        <dbReference type="ARBA" id="ARBA00022777"/>
    </source>
</evidence>
<dbReference type="Gene3D" id="2.60.40.10">
    <property type="entry name" value="Immunoglobulins"/>
    <property type="match status" value="1"/>
</dbReference>
<keyword evidence="5" id="KW-0732">Signal</keyword>
<keyword evidence="1" id="KW-0808">Transferase</keyword>
<dbReference type="Gene3D" id="1.20.5.1930">
    <property type="match status" value="1"/>
</dbReference>
<dbReference type="Gene3D" id="3.30.565.10">
    <property type="entry name" value="Histidine kinase-like ATPase, C-terminal domain"/>
    <property type="match status" value="1"/>
</dbReference>
<feature type="domain" description="Histidine kinase/HSP90-like ATPase" evidence="6">
    <location>
        <begin position="881"/>
        <end position="966"/>
    </location>
</feature>
<dbReference type="InterPro" id="IPR050482">
    <property type="entry name" value="Sensor_HK_TwoCompSys"/>
</dbReference>
<dbReference type="InterPro" id="IPR011712">
    <property type="entry name" value="Sig_transdc_His_kin_sub3_dim/P"/>
</dbReference>
<dbReference type="RefSeq" id="WP_089835577.1">
    <property type="nucleotide sequence ID" value="NZ_FOZL01000001.1"/>
</dbReference>
<evidence type="ECO:0000256" key="4">
    <source>
        <dbReference type="SAM" id="Phobius"/>
    </source>
</evidence>
<feature type="transmembrane region" description="Helical" evidence="4">
    <location>
        <begin position="734"/>
        <end position="751"/>
    </location>
</feature>
<dbReference type="InterPro" id="IPR013783">
    <property type="entry name" value="Ig-like_fold"/>
</dbReference>
<proteinExistence type="predicted"/>
<evidence type="ECO:0000256" key="1">
    <source>
        <dbReference type="ARBA" id="ARBA00022679"/>
    </source>
</evidence>
<keyword evidence="3" id="KW-0902">Two-component regulatory system</keyword>
<dbReference type="Pfam" id="PF07730">
    <property type="entry name" value="HisKA_3"/>
    <property type="match status" value="1"/>
</dbReference>
<keyword evidence="4" id="KW-0812">Transmembrane</keyword>
<dbReference type="CDD" id="cd16917">
    <property type="entry name" value="HATPase_UhpB-NarQ-NarX-like"/>
    <property type="match status" value="1"/>
</dbReference>
<evidence type="ECO:0000313" key="9">
    <source>
        <dbReference type="Proteomes" id="UP000199024"/>
    </source>
</evidence>
<dbReference type="InterPro" id="IPR003594">
    <property type="entry name" value="HATPase_dom"/>
</dbReference>
<dbReference type="Pfam" id="PF07494">
    <property type="entry name" value="Reg_prop"/>
    <property type="match status" value="2"/>
</dbReference>
<dbReference type="EMBL" id="FOZL01000001">
    <property type="protein sequence ID" value="SFR97000.1"/>
    <property type="molecule type" value="Genomic_DNA"/>
</dbReference>
<dbReference type="GO" id="GO:0046983">
    <property type="term" value="F:protein dimerization activity"/>
    <property type="evidence" value="ECO:0007669"/>
    <property type="project" value="InterPro"/>
</dbReference>
<dbReference type="GO" id="GO:0016020">
    <property type="term" value="C:membrane"/>
    <property type="evidence" value="ECO:0007669"/>
    <property type="project" value="InterPro"/>
</dbReference>
<keyword evidence="9" id="KW-1185">Reference proteome</keyword>
<dbReference type="GO" id="GO:0000155">
    <property type="term" value="F:phosphorelay sensor kinase activity"/>
    <property type="evidence" value="ECO:0007669"/>
    <property type="project" value="InterPro"/>
</dbReference>
<dbReference type="Proteomes" id="UP000199024">
    <property type="component" value="Unassembled WGS sequence"/>
</dbReference>
<evidence type="ECO:0000259" key="7">
    <source>
        <dbReference type="Pfam" id="PF07730"/>
    </source>
</evidence>
<reference evidence="8 9" key="1">
    <citation type="submission" date="2016-10" db="EMBL/GenBank/DDBJ databases">
        <authorList>
            <person name="de Groot N.N."/>
        </authorList>
    </citation>
    <scope>NUCLEOTIDE SEQUENCE [LARGE SCALE GENOMIC DNA]</scope>
    <source>
        <strain evidence="8 9">DSM 21001</strain>
    </source>
</reference>
<dbReference type="OrthoDB" id="176203at2"/>
<dbReference type="Gene3D" id="2.130.10.10">
    <property type="entry name" value="YVTN repeat-like/Quinoprotein amine dehydrogenase"/>
    <property type="match status" value="2"/>
</dbReference>
<evidence type="ECO:0000259" key="6">
    <source>
        <dbReference type="Pfam" id="PF02518"/>
    </source>
</evidence>